<dbReference type="Proteomes" id="UP001175000">
    <property type="component" value="Unassembled WGS sequence"/>
</dbReference>
<evidence type="ECO:0000256" key="2">
    <source>
        <dbReference type="ARBA" id="ARBA00022448"/>
    </source>
</evidence>
<evidence type="ECO:0000256" key="4">
    <source>
        <dbReference type="ARBA" id="ARBA00022692"/>
    </source>
</evidence>
<dbReference type="FunFam" id="1.20.1560.10:FF:000055">
    <property type="entry name" value="ABC multidrug transporter (Eurofung)"/>
    <property type="match status" value="1"/>
</dbReference>
<dbReference type="InterPro" id="IPR003593">
    <property type="entry name" value="AAA+_ATPase"/>
</dbReference>
<evidence type="ECO:0000256" key="6">
    <source>
        <dbReference type="ARBA" id="ARBA00022840"/>
    </source>
</evidence>
<dbReference type="Pfam" id="PF24357">
    <property type="entry name" value="TMD0_ABC"/>
    <property type="match status" value="1"/>
</dbReference>
<name>A0AA39WR46_9PEZI</name>
<keyword evidence="9" id="KW-0325">Glycoprotein</keyword>
<feature type="transmembrane region" description="Helical" evidence="11">
    <location>
        <begin position="409"/>
        <end position="431"/>
    </location>
</feature>
<dbReference type="EMBL" id="JAULSU010000004">
    <property type="protein sequence ID" value="KAK0619996.1"/>
    <property type="molecule type" value="Genomic_DNA"/>
</dbReference>
<feature type="domain" description="ABC transmembrane type-1" evidence="13">
    <location>
        <begin position="280"/>
        <end position="558"/>
    </location>
</feature>
<feature type="domain" description="ABC transporter" evidence="12">
    <location>
        <begin position="1223"/>
        <end position="1461"/>
    </location>
</feature>
<comment type="caution">
    <text evidence="14">The sequence shown here is derived from an EMBL/GenBank/DDBJ whole genome shotgun (WGS) entry which is preliminary data.</text>
</comment>
<keyword evidence="3" id="KW-1003">Cell membrane</keyword>
<evidence type="ECO:0000256" key="3">
    <source>
        <dbReference type="ARBA" id="ARBA00022475"/>
    </source>
</evidence>
<dbReference type="GO" id="GO:0005524">
    <property type="term" value="F:ATP binding"/>
    <property type="evidence" value="ECO:0007669"/>
    <property type="project" value="UniProtKB-KW"/>
</dbReference>
<protein>
    <submittedName>
        <fullName evidence="14">ABC transporter</fullName>
    </submittedName>
</protein>
<evidence type="ECO:0000256" key="1">
    <source>
        <dbReference type="ARBA" id="ARBA00004651"/>
    </source>
</evidence>
<evidence type="ECO:0000313" key="15">
    <source>
        <dbReference type="Proteomes" id="UP001175000"/>
    </source>
</evidence>
<evidence type="ECO:0000313" key="14">
    <source>
        <dbReference type="EMBL" id="KAK0619996.1"/>
    </source>
</evidence>
<gene>
    <name evidence="14" type="ORF">B0T14DRAFT_222118</name>
</gene>
<evidence type="ECO:0000256" key="11">
    <source>
        <dbReference type="SAM" id="Phobius"/>
    </source>
</evidence>
<feature type="transmembrane region" description="Helical" evidence="11">
    <location>
        <begin position="383"/>
        <end position="403"/>
    </location>
</feature>
<dbReference type="PANTHER" id="PTHR24223:SF399">
    <property type="entry name" value="ABC TRANSPORTER ATNG"/>
    <property type="match status" value="1"/>
</dbReference>
<evidence type="ECO:0000256" key="7">
    <source>
        <dbReference type="ARBA" id="ARBA00022989"/>
    </source>
</evidence>
<dbReference type="InterPro" id="IPR017871">
    <property type="entry name" value="ABC_transporter-like_CS"/>
</dbReference>
<dbReference type="Pfam" id="PF00005">
    <property type="entry name" value="ABC_tran"/>
    <property type="match status" value="2"/>
</dbReference>
<dbReference type="CDD" id="cd03244">
    <property type="entry name" value="ABCC_MRP_domain2"/>
    <property type="match status" value="1"/>
</dbReference>
<organism evidence="14 15">
    <name type="scientific">Immersiella caudata</name>
    <dbReference type="NCBI Taxonomy" id="314043"/>
    <lineage>
        <taxon>Eukaryota</taxon>
        <taxon>Fungi</taxon>
        <taxon>Dikarya</taxon>
        <taxon>Ascomycota</taxon>
        <taxon>Pezizomycotina</taxon>
        <taxon>Sordariomycetes</taxon>
        <taxon>Sordariomycetidae</taxon>
        <taxon>Sordariales</taxon>
        <taxon>Lasiosphaeriaceae</taxon>
        <taxon>Immersiella</taxon>
    </lineage>
</organism>
<feature type="transmembrane region" description="Helical" evidence="11">
    <location>
        <begin position="75"/>
        <end position="93"/>
    </location>
</feature>
<feature type="transmembrane region" description="Helical" evidence="11">
    <location>
        <begin position="133"/>
        <end position="151"/>
    </location>
</feature>
<dbReference type="InterPro" id="IPR044726">
    <property type="entry name" value="ABCC_6TM_D2"/>
</dbReference>
<dbReference type="CDD" id="cd18580">
    <property type="entry name" value="ABC_6TM_ABCC_D2"/>
    <property type="match status" value="1"/>
</dbReference>
<feature type="transmembrane region" description="Helical" evidence="11">
    <location>
        <begin position="946"/>
        <end position="969"/>
    </location>
</feature>
<accession>A0AA39WR46</accession>
<evidence type="ECO:0000256" key="9">
    <source>
        <dbReference type="ARBA" id="ARBA00023180"/>
    </source>
</evidence>
<sequence>MNNSEAICHGVDRSFGPGVFDPACRGGFDFTVLFEETILSILPSACFLLVAPLQATHVCKGAVRVRPTLLRTVKLAVICAYAGLQLALLVLWSSPSSTYSTPVVIASSTLGLCVALGLGALSPIEHHKSSRPSFLITAYLLISVLFDAARVRTAWLLGGNDRVAGVLSASLAAKLLMLILEAVDKRRFLIQSYRYLSYETTSGLLSRCVFWWLVPLLSDGWKRILSVGDLFSINERLASGKVAEDLQTVWKQEKWQHRGLAASVMWAWRFEVAKILFPRFCLVALSLAQPFLIEKVVMTLSEPEGPQTRNIGYGMVGAVAIVYIGSPVASGFSQHIGFRLMAMMRGGLISIIYRKALQLPSTDSADSPVMTLLGTDVERICEIWHIAIAEIFPNIIQLGVAAWLLYRQMGAVCVAPVILVFVVTAVSLKAASYVTTRQKQWFEAIQARINFTSQILGSMKSVKMLGLTEMFESMIQSLRIRELDFSKRFRRLSSFNICLINVPQHFSQFMTFAAFAIVAQIQGQSSFSVTQAVTSLAILGVLMQPLSLIIYAIPQAYAAFGCFRRIEEFLLSSSWTDSRLYIAEPASGTDFGEQPKLDKETEAIELRQRSKSQSETADTNVIALTNASFGWGDAPPVVKNVNMSVTKDTPLTLILGPVGCGKSTVLKGLLGEASILEGTVQIRTKRISFCDHNPWLVNGSIRENIIGETPYDQGLYDSVIHACTLSTDLEQLPEGDETTVGSKGVTLSGGQKQRIAIARAVYARTHVAIFDDVLTGLDAVTQDTLLERVFGPQGILRKLGTTTILATHAANKVAVADLVLVLDKAGHVVKQGPPDKITIPEDFIHPESSVAQNTIADKQDGVLSTNKEGIGAQGSGSSDRMDQQRQIGDLSVYKFYFSSLGWPSLVIFAGAVVVSSVFDILGYAWITLWSQHNDTGGSSDLGYWLGLYGFFGIIRTSCMVFAIYFMYVVIVPRSGQNLHMSILKAAMRAPMSFISGTTTGSLINRFSQDMNLVDLTLPATLTNVAFHLAGCFGVAALAINAVSYSAAMMPFLFVAVYYLQRFYLRTSRQLRLLDLEAKAPLYSHVLESLDGMASIRAYGWGNSYIVKNLAYLDTAQKPYYLLSCVQQWLALVLGLIVAVFTTFLTILAVILHGKVNAGFFGIALVSMEGFAQSLASLVAFWTKLETSLGAVSRVKTFSEDTPREESIDESVAPPAPWPCYGALEFRNWTAYYTDSPVLQNVNLAIKAGEKIAICGRTGSGKSSFILSILGMVNTSSGQIIIDDIDLSTIPKEVTRKNVTCVTQDPFLFNGSVRQNADPLGESADSQIIAVLEKVEVWSAIRRDGASEVLSPEKALEVTVDDKFLSHGQRQLFCLARALLRKSNVLILDEPTSSVDASTESQIQSIIESDFAKCTVIMVTHKLSGVLKFDKVAVLDNGSLVEYGPPEELLANGNGAFAKLYSTHERGKA</sequence>
<evidence type="ECO:0000256" key="5">
    <source>
        <dbReference type="ARBA" id="ARBA00022741"/>
    </source>
</evidence>
<dbReference type="GO" id="GO:0005886">
    <property type="term" value="C:plasma membrane"/>
    <property type="evidence" value="ECO:0007669"/>
    <property type="project" value="UniProtKB-SubCell"/>
</dbReference>
<dbReference type="PANTHER" id="PTHR24223">
    <property type="entry name" value="ATP-BINDING CASSETTE SUB-FAMILY C"/>
    <property type="match status" value="1"/>
</dbReference>
<feature type="transmembrane region" description="Helical" evidence="11">
    <location>
        <begin position="99"/>
        <end position="121"/>
    </location>
</feature>
<feature type="transmembrane region" description="Helical" evidence="11">
    <location>
        <begin position="163"/>
        <end position="183"/>
    </location>
</feature>
<feature type="transmembrane region" description="Helical" evidence="11">
    <location>
        <begin position="533"/>
        <end position="554"/>
    </location>
</feature>
<dbReference type="SUPFAM" id="SSF90123">
    <property type="entry name" value="ABC transporter transmembrane region"/>
    <property type="match status" value="2"/>
</dbReference>
<feature type="transmembrane region" description="Helical" evidence="11">
    <location>
        <begin position="1128"/>
        <end position="1151"/>
    </location>
</feature>
<dbReference type="PROSITE" id="PS00211">
    <property type="entry name" value="ABC_TRANSPORTER_1"/>
    <property type="match status" value="2"/>
</dbReference>
<dbReference type="SUPFAM" id="SSF52540">
    <property type="entry name" value="P-loop containing nucleoside triphosphate hydrolases"/>
    <property type="match status" value="2"/>
</dbReference>
<keyword evidence="4 11" id="KW-0812">Transmembrane</keyword>
<feature type="domain" description="ABC transporter" evidence="12">
    <location>
        <begin position="622"/>
        <end position="850"/>
    </location>
</feature>
<dbReference type="InterPro" id="IPR011527">
    <property type="entry name" value="ABC1_TM_dom"/>
</dbReference>
<dbReference type="InterPro" id="IPR044746">
    <property type="entry name" value="ABCC_6TM_D1"/>
</dbReference>
<dbReference type="InterPro" id="IPR003439">
    <property type="entry name" value="ABC_transporter-like_ATP-bd"/>
</dbReference>
<feature type="transmembrane region" description="Helical" evidence="11">
    <location>
        <begin position="313"/>
        <end position="330"/>
    </location>
</feature>
<dbReference type="InterPro" id="IPR050173">
    <property type="entry name" value="ABC_transporter_C-like"/>
</dbReference>
<keyword evidence="5" id="KW-0547">Nucleotide-binding</keyword>
<keyword evidence="8 11" id="KW-0472">Membrane</keyword>
<keyword evidence="2" id="KW-0813">Transport</keyword>
<dbReference type="InterPro" id="IPR036640">
    <property type="entry name" value="ABC1_TM_sf"/>
</dbReference>
<dbReference type="PROSITE" id="PS50893">
    <property type="entry name" value="ABC_TRANSPORTER_2"/>
    <property type="match status" value="2"/>
</dbReference>
<dbReference type="FunFam" id="1.20.1560.10:FF:000066">
    <property type="entry name" value="ABC multidrug transporter (Eurofung)"/>
    <property type="match status" value="1"/>
</dbReference>
<comment type="subcellular location">
    <subcellularLocation>
        <location evidence="1">Cell membrane</location>
        <topology evidence="1">Multi-pass membrane protein</topology>
    </subcellularLocation>
</comment>
<feature type="transmembrane region" description="Helical" evidence="11">
    <location>
        <begin position="905"/>
        <end position="926"/>
    </location>
</feature>
<evidence type="ECO:0000259" key="13">
    <source>
        <dbReference type="PROSITE" id="PS50929"/>
    </source>
</evidence>
<comment type="function">
    <text evidence="10">ABC-type transporter; part of the gene cluster that mediates the biosynthesis of the phomopsins, a group of hexapeptide mycotoxins which infects lupins and causes lupinosis disease in livestock.</text>
</comment>
<dbReference type="InterPro" id="IPR027417">
    <property type="entry name" value="P-loop_NTPase"/>
</dbReference>
<dbReference type="SMART" id="SM00382">
    <property type="entry name" value="AAA"/>
    <property type="match status" value="2"/>
</dbReference>
<dbReference type="CDD" id="cd18579">
    <property type="entry name" value="ABC_6TM_ABCC_D1"/>
    <property type="match status" value="1"/>
</dbReference>
<dbReference type="Gene3D" id="3.40.50.300">
    <property type="entry name" value="P-loop containing nucleotide triphosphate hydrolases"/>
    <property type="match status" value="2"/>
</dbReference>
<keyword evidence="15" id="KW-1185">Reference proteome</keyword>
<dbReference type="FunFam" id="3.40.50.300:FF:000838">
    <property type="entry name" value="ABC multidrug transporter (Eurofung)"/>
    <property type="match status" value="1"/>
</dbReference>
<dbReference type="Gene3D" id="1.20.1560.10">
    <property type="entry name" value="ABC transporter type 1, transmembrane domain"/>
    <property type="match status" value="2"/>
</dbReference>
<feature type="transmembrane region" description="Helical" evidence="11">
    <location>
        <begin position="1026"/>
        <end position="1059"/>
    </location>
</feature>
<keyword evidence="7 11" id="KW-1133">Transmembrane helix</keyword>
<dbReference type="InterPro" id="IPR056227">
    <property type="entry name" value="TMD0_ABC"/>
</dbReference>
<dbReference type="GO" id="GO:0016887">
    <property type="term" value="F:ATP hydrolysis activity"/>
    <property type="evidence" value="ECO:0007669"/>
    <property type="project" value="InterPro"/>
</dbReference>
<feature type="transmembrane region" description="Helical" evidence="11">
    <location>
        <begin position="275"/>
        <end position="293"/>
    </location>
</feature>
<evidence type="ECO:0000256" key="10">
    <source>
        <dbReference type="ARBA" id="ARBA00059074"/>
    </source>
</evidence>
<feature type="transmembrane region" description="Helical" evidence="11">
    <location>
        <begin position="497"/>
        <end position="521"/>
    </location>
</feature>
<keyword evidence="6" id="KW-0067">ATP-binding</keyword>
<dbReference type="GO" id="GO:0140359">
    <property type="term" value="F:ABC-type transporter activity"/>
    <property type="evidence" value="ECO:0007669"/>
    <property type="project" value="InterPro"/>
</dbReference>
<feature type="transmembrane region" description="Helical" evidence="11">
    <location>
        <begin position="989"/>
        <end position="1006"/>
    </location>
</feature>
<proteinExistence type="predicted"/>
<reference evidence="14" key="1">
    <citation type="submission" date="2023-06" db="EMBL/GenBank/DDBJ databases">
        <title>Genome-scale phylogeny and comparative genomics of the fungal order Sordariales.</title>
        <authorList>
            <consortium name="Lawrence Berkeley National Laboratory"/>
            <person name="Hensen N."/>
            <person name="Bonometti L."/>
            <person name="Westerberg I."/>
            <person name="Brannstrom I.O."/>
            <person name="Guillou S."/>
            <person name="Cros-Aarteil S."/>
            <person name="Calhoun S."/>
            <person name="Haridas S."/>
            <person name="Kuo A."/>
            <person name="Mondo S."/>
            <person name="Pangilinan J."/>
            <person name="Riley R."/>
            <person name="Labutti K."/>
            <person name="Andreopoulos B."/>
            <person name="Lipzen A."/>
            <person name="Chen C."/>
            <person name="Yanf M."/>
            <person name="Daum C."/>
            <person name="Ng V."/>
            <person name="Clum A."/>
            <person name="Steindorff A."/>
            <person name="Ohm R."/>
            <person name="Martin F."/>
            <person name="Silar P."/>
            <person name="Natvig D."/>
            <person name="Lalanne C."/>
            <person name="Gautier V."/>
            <person name="Ament-Velasquez S.L."/>
            <person name="Kruys A."/>
            <person name="Hutchinson M.I."/>
            <person name="Powell A.J."/>
            <person name="Barry K."/>
            <person name="Miller A.N."/>
            <person name="Grigoriev I.V."/>
            <person name="Debuchy R."/>
            <person name="Gladieux P."/>
            <person name="Thoren M.H."/>
            <person name="Johannesson H."/>
        </authorList>
    </citation>
    <scope>NUCLEOTIDE SEQUENCE</scope>
    <source>
        <strain evidence="14">CBS 606.72</strain>
    </source>
</reference>
<dbReference type="Pfam" id="PF00664">
    <property type="entry name" value="ABC_membrane"/>
    <property type="match status" value="2"/>
</dbReference>
<dbReference type="PROSITE" id="PS50929">
    <property type="entry name" value="ABC_TM1F"/>
    <property type="match status" value="2"/>
</dbReference>
<evidence type="ECO:0000259" key="12">
    <source>
        <dbReference type="PROSITE" id="PS50893"/>
    </source>
</evidence>
<evidence type="ECO:0000256" key="8">
    <source>
        <dbReference type="ARBA" id="ARBA00023136"/>
    </source>
</evidence>
<feature type="domain" description="ABC transmembrane type-1" evidence="13">
    <location>
        <begin position="906"/>
        <end position="1186"/>
    </location>
</feature>